<dbReference type="EMBL" id="PSQE01000007">
    <property type="protein sequence ID" value="RHN45926.1"/>
    <property type="molecule type" value="Genomic_DNA"/>
</dbReference>
<keyword evidence="1" id="KW-0812">Transmembrane</keyword>
<organism evidence="3">
    <name type="scientific">Medicago truncatula</name>
    <name type="common">Barrel medic</name>
    <name type="synonym">Medicago tribuloides</name>
    <dbReference type="NCBI Taxonomy" id="3880"/>
    <lineage>
        <taxon>Eukaryota</taxon>
        <taxon>Viridiplantae</taxon>
        <taxon>Streptophyta</taxon>
        <taxon>Embryophyta</taxon>
        <taxon>Tracheophyta</taxon>
        <taxon>Spermatophyta</taxon>
        <taxon>Magnoliopsida</taxon>
        <taxon>eudicotyledons</taxon>
        <taxon>Gunneridae</taxon>
        <taxon>Pentapetalae</taxon>
        <taxon>rosids</taxon>
        <taxon>fabids</taxon>
        <taxon>Fabales</taxon>
        <taxon>Fabaceae</taxon>
        <taxon>Papilionoideae</taxon>
        <taxon>50 kb inversion clade</taxon>
        <taxon>NPAAA clade</taxon>
        <taxon>Hologalegina</taxon>
        <taxon>IRL clade</taxon>
        <taxon>Trifolieae</taxon>
        <taxon>Medicago</taxon>
    </lineage>
</organism>
<evidence type="ECO:0000256" key="1">
    <source>
        <dbReference type="SAM" id="Phobius"/>
    </source>
</evidence>
<name>A0A396GXR4_MEDTR</name>
<evidence type="ECO:0000313" key="3">
    <source>
        <dbReference type="EMBL" id="RHN45926.1"/>
    </source>
</evidence>
<dbReference type="InterPro" id="IPR009810">
    <property type="entry name" value="Nodulin_late_dom"/>
</dbReference>
<comment type="caution">
    <text evidence="3">The sequence shown here is derived from an EMBL/GenBank/DDBJ whole genome shotgun (WGS) entry which is preliminary data.</text>
</comment>
<dbReference type="AlphaFoldDB" id="A0A396GXR4"/>
<accession>A0A396GXR4</accession>
<dbReference type="Gramene" id="rna40355">
    <property type="protein sequence ID" value="RHN45926.1"/>
    <property type="gene ID" value="gene40355"/>
</dbReference>
<dbReference type="Pfam" id="PF07127">
    <property type="entry name" value="Nodulin_late"/>
    <property type="match status" value="1"/>
</dbReference>
<evidence type="ECO:0000259" key="2">
    <source>
        <dbReference type="Pfam" id="PF07127"/>
    </source>
</evidence>
<feature type="domain" description="Late nodulin" evidence="2">
    <location>
        <begin position="1"/>
        <end position="57"/>
    </location>
</feature>
<feature type="transmembrane region" description="Helical" evidence="1">
    <location>
        <begin position="7"/>
        <end position="25"/>
    </location>
</feature>
<keyword evidence="1" id="KW-1133">Transmembrane helix</keyword>
<gene>
    <name evidence="3" type="ORF">MtrunA17_Chr7g0236721</name>
</gene>
<dbReference type="GO" id="GO:0046872">
    <property type="term" value="F:metal ion binding"/>
    <property type="evidence" value="ECO:0007669"/>
    <property type="project" value="InterPro"/>
</dbReference>
<reference evidence="3" key="1">
    <citation type="journal article" date="2018" name="Nat. Plants">
        <title>Whole-genome landscape of Medicago truncatula symbiotic genes.</title>
        <authorList>
            <person name="Pecrix Y."/>
            <person name="Gamas P."/>
            <person name="Carrere S."/>
        </authorList>
    </citation>
    <scope>NUCLEOTIDE SEQUENCE</scope>
    <source>
        <tissue evidence="3">Leaves</tissue>
    </source>
</reference>
<keyword evidence="1" id="KW-0472">Membrane</keyword>
<dbReference type="Proteomes" id="UP000265566">
    <property type="component" value="Chromosome 7"/>
</dbReference>
<proteinExistence type="predicted"/>
<sequence>MAGTLKCVYIMILIYSLCFLVAGGIKFNGECRNINDCYRKYTLVPYGYMRCIRGYCKLQRDVKFL</sequence>
<protein>
    <submittedName>
        <fullName evidence="3">Putative Late nodulin</fullName>
    </submittedName>
</protein>